<evidence type="ECO:0000313" key="1">
    <source>
        <dbReference type="EMBL" id="KAI2385257.1"/>
    </source>
</evidence>
<proteinExistence type="predicted"/>
<comment type="caution">
    <text evidence="1">The sequence shown here is derived from an EMBL/GenBank/DDBJ whole genome shotgun (WGS) entry which is preliminary data.</text>
</comment>
<organism evidence="1">
    <name type="scientific">Ophidiomyces ophidiicola</name>
    <dbReference type="NCBI Taxonomy" id="1387563"/>
    <lineage>
        <taxon>Eukaryota</taxon>
        <taxon>Fungi</taxon>
        <taxon>Dikarya</taxon>
        <taxon>Ascomycota</taxon>
        <taxon>Pezizomycotina</taxon>
        <taxon>Eurotiomycetes</taxon>
        <taxon>Eurotiomycetidae</taxon>
        <taxon>Onygenales</taxon>
        <taxon>Onygenaceae</taxon>
        <taxon>Ophidiomyces</taxon>
    </lineage>
</organism>
<name>A0ACB8UU61_9EURO</name>
<sequence>MQFKNILKPNYTDQNWRKPLAYSSNPVDRENVPLQNIERSQLPVEADGEPKDGQAKEFVILKKRQAATNMELFFDLFFVANLSSFASAHEINTNDSLRSYIGYITILWFYWLQTAFYDIRFYRDSISSRISKAMHLGIMTGLAVLAPNFDTNEPLNHPRRFRNTTLIIMGSRILLAVQYGFVAWYVRGYKKTLAAKLTTVGVLFTSAMIYLILAFAATKEHGRYAYLAWYIIPFFEALFMVVISSRWESLSFKDTPIVERFGGMTLMVLGEGIVGMTKTVSSITKGTQYPTAVSVVLITGYLIINYFIFMIYFDQVDEKRFGFIRQQIWALLHYPFHIAILITNEGSRAFVLFAVATDFLAEALDTAKGAMRASTTGGELAASLRAMAATLAARLRGNKPPPDFEPTLRNITALSQSSSASEGEAEFLVDKFISQLVIWLTSTFGIEIEPGKSATTNTEVQIDRISDKFLVTFRFYFICSGLVLVSLGLLHWFSKSHKSRGESISIIITTVMGVILSLISLLVLTDDPNDLRNPFNTYSTSGFIVPTVVIAFGLVVAIDNLIILISHKRRTKYAAQAYRQV</sequence>
<reference evidence="1" key="1">
    <citation type="journal article" date="2022" name="bioRxiv">
        <title>Population genetic analysis of Ophidiomyces ophidiicola, the causative agent of snake fungal disease, indicates recent introductions to the USA.</title>
        <authorList>
            <person name="Ladner J.T."/>
            <person name="Palmer J.M."/>
            <person name="Ettinger C.L."/>
            <person name="Stajich J.E."/>
            <person name="Farrell T.M."/>
            <person name="Glorioso B.M."/>
            <person name="Lawson B."/>
            <person name="Price S.J."/>
            <person name="Stengle A.G."/>
            <person name="Grear D.A."/>
            <person name="Lorch J.M."/>
        </authorList>
    </citation>
    <scope>NUCLEOTIDE SEQUENCE</scope>
    <source>
        <strain evidence="1">NWHC 24266-5</strain>
    </source>
</reference>
<gene>
    <name evidence="1" type="ORF">LOY88_004208</name>
</gene>
<protein>
    <submittedName>
        <fullName evidence="1">Uncharacterized protein</fullName>
    </submittedName>
</protein>
<accession>A0ACB8UU61</accession>
<dbReference type="EMBL" id="JALBCA010000061">
    <property type="protein sequence ID" value="KAI2385257.1"/>
    <property type="molecule type" value="Genomic_DNA"/>
</dbReference>